<dbReference type="InterPro" id="IPR011050">
    <property type="entry name" value="Pectin_lyase_fold/virulence"/>
</dbReference>
<comment type="caution">
    <text evidence="1">The sequence shown here is derived from an EMBL/GenBank/DDBJ whole genome shotgun (WGS) entry which is preliminary data.</text>
</comment>
<proteinExistence type="predicted"/>
<dbReference type="EMBL" id="JARBJD010000113">
    <property type="protein sequence ID" value="KAK2951799.1"/>
    <property type="molecule type" value="Genomic_DNA"/>
</dbReference>
<dbReference type="Proteomes" id="UP001281761">
    <property type="component" value="Unassembled WGS sequence"/>
</dbReference>
<name>A0ABQ9XJ89_9EUKA</name>
<reference evidence="1 2" key="1">
    <citation type="journal article" date="2022" name="bioRxiv">
        <title>Genomics of Preaxostyla Flagellates Illuminates Evolutionary Transitions and the Path Towards Mitochondrial Loss.</title>
        <authorList>
            <person name="Novak L.V.F."/>
            <person name="Treitli S.C."/>
            <person name="Pyrih J."/>
            <person name="Halakuc P."/>
            <person name="Pipaliya S.V."/>
            <person name="Vacek V."/>
            <person name="Brzon O."/>
            <person name="Soukal P."/>
            <person name="Eme L."/>
            <person name="Dacks J.B."/>
            <person name="Karnkowska A."/>
            <person name="Elias M."/>
            <person name="Hampl V."/>
        </authorList>
    </citation>
    <scope>NUCLEOTIDE SEQUENCE [LARGE SCALE GENOMIC DNA]</scope>
    <source>
        <strain evidence="1">NAU3</strain>
        <tissue evidence="1">Gut</tissue>
    </source>
</reference>
<dbReference type="SUPFAM" id="SSF51126">
    <property type="entry name" value="Pectin lyase-like"/>
    <property type="match status" value="1"/>
</dbReference>
<sequence length="290" mass="31779">MTTFQLLLIVFSFGRTKDHRIFDDQFEHIHSQSAQHVLSLMKTHSGPTINLHIDDRIEILHSLTLENRHIVITAPTASSYNSCTSVSSSGCRFTNISSVPTASPNMQPHFRTHYKQLLSSMDLAHSEHGLYGLVSSDINSGGDFLFKNTSFSHCTTTETGQAYDQDHPCTDGSVTTFDTCTFTSMISTSPGAGLWRRNAVSLTLISCTFTECVSSENQGGGGCLKGTSARIEDCTFQFCQSAGFGAALSIALTTCEIQRCTIDQCKSTTTETEFVMFVFVMVRLPPAFSK</sequence>
<accession>A0ABQ9XJ89</accession>
<organism evidence="1 2">
    <name type="scientific">Blattamonas nauphoetae</name>
    <dbReference type="NCBI Taxonomy" id="2049346"/>
    <lineage>
        <taxon>Eukaryota</taxon>
        <taxon>Metamonada</taxon>
        <taxon>Preaxostyla</taxon>
        <taxon>Oxymonadida</taxon>
        <taxon>Blattamonas</taxon>
    </lineage>
</organism>
<evidence type="ECO:0000313" key="2">
    <source>
        <dbReference type="Proteomes" id="UP001281761"/>
    </source>
</evidence>
<evidence type="ECO:0000313" key="1">
    <source>
        <dbReference type="EMBL" id="KAK2951799.1"/>
    </source>
</evidence>
<gene>
    <name evidence="1" type="ORF">BLNAU_13292</name>
</gene>
<keyword evidence="2" id="KW-1185">Reference proteome</keyword>
<protein>
    <submittedName>
        <fullName evidence="1">Uncharacterized protein</fullName>
    </submittedName>
</protein>